<feature type="transmembrane region" description="Helical" evidence="1">
    <location>
        <begin position="852"/>
        <end position="869"/>
    </location>
</feature>
<keyword evidence="4" id="KW-1185">Reference proteome</keyword>
<comment type="similarity">
    <text evidence="1">Belongs to the GPI inositol-deacylase family.</text>
</comment>
<comment type="caution">
    <text evidence="3">The sequence shown here is derived from an EMBL/GenBank/DDBJ whole genome shotgun (WGS) entry which is preliminary data.</text>
</comment>
<evidence type="ECO:0000259" key="2">
    <source>
        <dbReference type="Pfam" id="PF07819"/>
    </source>
</evidence>
<feature type="transmembrane region" description="Helical" evidence="1">
    <location>
        <begin position="781"/>
        <end position="801"/>
    </location>
</feature>
<dbReference type="Proteomes" id="UP000326939">
    <property type="component" value="Chromosome 16"/>
</dbReference>
<feature type="domain" description="GPI inositol-deacylase PGAP1-like alpha/beta" evidence="2">
    <location>
        <begin position="80"/>
        <end position="304"/>
    </location>
</feature>
<gene>
    <name evidence="3" type="ORF">DKX38_025326</name>
</gene>
<feature type="transmembrane region" description="Helical" evidence="1">
    <location>
        <begin position="938"/>
        <end position="959"/>
    </location>
</feature>
<dbReference type="GO" id="GO:0015031">
    <property type="term" value="P:protein transport"/>
    <property type="evidence" value="ECO:0007669"/>
    <property type="project" value="UniProtKB-KW"/>
</dbReference>
<sequence length="1163" mass="129575">MMEGMRSKIRVATVVIVSAWIGILALYGLLKPISNGCIMTYMYPTYVPISTNGGVSSAKYGLYLYHEGWKKIDFNQHLKQLNGVPILFIPGNGGSYKQVRSLAAECDRAYQGGPLEQAFYQEASLTPEEGGKYMDMAGFQLPNQYSRRLDWFTVDLEGEHSAMDGRILEEHTEYVVYAIHRILDQYEESRAAREKEGAAAYGSMPKSVILVGHSMGGFVARAALIHPRLRKAAVETVLTLSTPHQSPPVALQPSLGHYFSQVNEEWRKGYEVQTTQTGHYVSDPLLSRVVVVSISGGYNDYQSELLLRGQEQLGWLELGLSSTSILRLCQAESEHLFTLALAQVSPHVRSKLESLDGIVPPTNGFFISSTGMKNVWLSMEHQAILWCNQLVVQVSHTLLSLIDSKTGQPFPEANKRLAVFARMLRSGIPQSFNWMSSYRSKNATGSQVHTLSSCPNNVHWNDDGLDRDLYIQTTTMTVLAMDGRRRWLDIHKLGSDGKGHFMFVTNLAPCFGIRLHLWPDKGKSASEMAASKRVLEVTAKLVQIPSGPAPRQCVIDLFLFLNMVFYIYIYIYYQIEPGSQTEQAPPSAVLWLSPEDMHGFRFLTVSVAPRPTISGRPPPAASMAVGQFFNPDDGKRDLSAQFMLLSTHSQKELLLKEDHPLALNLSFTVSLGLLPISLSLTTTGCGIQRSGLLAEEAGDMENSRLCKLRCFPPIALAWDHTAGLHILPNLFSETIMVDSSPALWSSTQGSEKTTIMLLVDPHCSYKARIAVSETSAASRFLLLYSSQIVGFSFAAIFFALMRQAHAWDLDLPMPSMLVAVESNLRIPWPFLLLGFVPILFSLFISLLKSQPLPPLASFAFVSTICYVFANGSVILLVLVSQLVFYGVAIIHVFIKSRWQECEGNICLAFLHWFINLSSGFFSLRVVRVLRVNPLLVTALAAITLGCIVHPALGLFILILSHALCCHNALCSNARMKELLDFKDVGNERSQQFASKHDAGLNQNIQLEENSSSSPDSSRSFGDTQLETFHHRHGLLILHLLATLMFVPSFVAWLQRIGMGHSLPWFLDSALCIGVILHGILNSKPEFISMFSFPEICGKEVRLDFIYLLAGYYSYVAGLGLVPYRVFYAMAAIGFISCALRILYRRSREKGEPRFGRKKRSHRH</sequence>
<keyword evidence="1" id="KW-0812">Transmembrane</keyword>
<dbReference type="Gene3D" id="3.40.50.1820">
    <property type="entry name" value="alpha/beta hydrolase"/>
    <property type="match status" value="1"/>
</dbReference>
<evidence type="ECO:0000256" key="1">
    <source>
        <dbReference type="RuleBase" id="RU365011"/>
    </source>
</evidence>
<feature type="transmembrane region" description="Helical" evidence="1">
    <location>
        <begin position="12"/>
        <end position="30"/>
    </location>
</feature>
<feature type="transmembrane region" description="Helical" evidence="1">
    <location>
        <begin position="1100"/>
        <end position="1119"/>
    </location>
</feature>
<dbReference type="AlphaFoldDB" id="A0A5N5K1H9"/>
<comment type="function">
    <text evidence="1">Involved in inositol deacylation of GPI-anchored proteins which plays important roles in the quality control and ER-associated degradation of GPI-anchored proteins.</text>
</comment>
<feature type="domain" description="GPI inositol-deacylase PGAP1-like alpha/beta" evidence="2">
    <location>
        <begin position="347"/>
        <end position="400"/>
    </location>
</feature>
<keyword evidence="1" id="KW-0256">Endoplasmic reticulum</keyword>
<name>A0A5N5K1H9_9ROSI</name>
<feature type="transmembrane region" description="Helical" evidence="1">
    <location>
        <begin position="826"/>
        <end position="847"/>
    </location>
</feature>
<organism evidence="3 4">
    <name type="scientific">Salix brachista</name>
    <dbReference type="NCBI Taxonomy" id="2182728"/>
    <lineage>
        <taxon>Eukaryota</taxon>
        <taxon>Viridiplantae</taxon>
        <taxon>Streptophyta</taxon>
        <taxon>Embryophyta</taxon>
        <taxon>Tracheophyta</taxon>
        <taxon>Spermatophyta</taxon>
        <taxon>Magnoliopsida</taxon>
        <taxon>eudicotyledons</taxon>
        <taxon>Gunneridae</taxon>
        <taxon>Pentapetalae</taxon>
        <taxon>rosids</taxon>
        <taxon>fabids</taxon>
        <taxon>Malpighiales</taxon>
        <taxon>Salicaceae</taxon>
        <taxon>Saliceae</taxon>
        <taxon>Salix</taxon>
    </lineage>
</organism>
<feature type="transmembrane region" description="Helical" evidence="1">
    <location>
        <begin position="554"/>
        <end position="573"/>
    </location>
</feature>
<keyword evidence="1" id="KW-0378">Hydrolase</keyword>
<feature type="transmembrane region" description="Helical" evidence="1">
    <location>
        <begin position="1062"/>
        <end position="1080"/>
    </location>
</feature>
<dbReference type="SUPFAM" id="SSF53474">
    <property type="entry name" value="alpha/beta-Hydrolases"/>
    <property type="match status" value="1"/>
</dbReference>
<feature type="transmembrane region" description="Helical" evidence="1">
    <location>
        <begin position="906"/>
        <end position="926"/>
    </location>
</feature>
<proteinExistence type="inferred from homology"/>
<protein>
    <recommendedName>
        <fullName evidence="1">GPI inositol-deacylase</fullName>
        <ecNumber evidence="1">3.1.-.-</ecNumber>
    </recommendedName>
</protein>
<dbReference type="PANTHER" id="PTHR47346:SF1">
    <property type="entry name" value="GPI INOSITOL-DEACYLASE"/>
    <property type="match status" value="1"/>
</dbReference>
<accession>A0A5N5K1H9</accession>
<keyword evidence="1" id="KW-1133">Transmembrane helix</keyword>
<dbReference type="InterPro" id="IPR012908">
    <property type="entry name" value="PGAP1-ab_dom-like"/>
</dbReference>
<dbReference type="PANTHER" id="PTHR47346">
    <property type="entry name" value="HYDROLASES, ACTING ON ESTER BOND"/>
    <property type="match status" value="1"/>
</dbReference>
<dbReference type="GO" id="GO:0005789">
    <property type="term" value="C:endoplasmic reticulum membrane"/>
    <property type="evidence" value="ECO:0007669"/>
    <property type="project" value="UniProtKB-SubCell"/>
</dbReference>
<comment type="subcellular location">
    <subcellularLocation>
        <location evidence="1">Endoplasmic reticulum membrane</location>
    </subcellularLocation>
</comment>
<feature type="transmembrane region" description="Helical" evidence="1">
    <location>
        <begin position="1125"/>
        <end position="1143"/>
    </location>
</feature>
<feature type="transmembrane region" description="Helical" evidence="1">
    <location>
        <begin position="875"/>
        <end position="894"/>
    </location>
</feature>
<dbReference type="EMBL" id="VDCV01000016">
    <property type="protein sequence ID" value="KAB5521007.1"/>
    <property type="molecule type" value="Genomic_DNA"/>
</dbReference>
<reference evidence="4" key="1">
    <citation type="journal article" date="2019" name="Gigascience">
        <title>De novo genome assembly of the endangered Acer yangbiense, a plant species with extremely small populations endemic to Yunnan Province, China.</title>
        <authorList>
            <person name="Yang J."/>
            <person name="Wariss H.M."/>
            <person name="Tao L."/>
            <person name="Zhang R."/>
            <person name="Yun Q."/>
            <person name="Hollingsworth P."/>
            <person name="Dao Z."/>
            <person name="Luo G."/>
            <person name="Guo H."/>
            <person name="Ma Y."/>
            <person name="Sun W."/>
        </authorList>
    </citation>
    <scope>NUCLEOTIDE SEQUENCE [LARGE SCALE GENOMIC DNA]</scope>
    <source>
        <strain evidence="4">cv. br00</strain>
    </source>
</reference>
<dbReference type="InterPro" id="IPR029058">
    <property type="entry name" value="AB_hydrolase_fold"/>
</dbReference>
<keyword evidence="1" id="KW-0472">Membrane</keyword>
<keyword evidence="1" id="KW-0813">Transport</keyword>
<dbReference type="EC" id="3.1.-.-" evidence="1"/>
<dbReference type="Pfam" id="PF07819">
    <property type="entry name" value="PGAP1"/>
    <property type="match status" value="2"/>
</dbReference>
<evidence type="ECO:0000313" key="4">
    <source>
        <dbReference type="Proteomes" id="UP000326939"/>
    </source>
</evidence>
<dbReference type="GO" id="GO:0016788">
    <property type="term" value="F:hydrolase activity, acting on ester bonds"/>
    <property type="evidence" value="ECO:0007669"/>
    <property type="project" value="InterPro"/>
</dbReference>
<feature type="transmembrane region" description="Helical" evidence="1">
    <location>
        <begin position="1034"/>
        <end position="1056"/>
    </location>
</feature>
<evidence type="ECO:0000313" key="3">
    <source>
        <dbReference type="EMBL" id="KAB5521007.1"/>
    </source>
</evidence>
<keyword evidence="1" id="KW-0653">Protein transport</keyword>